<dbReference type="GO" id="GO:0003677">
    <property type="term" value="F:DNA binding"/>
    <property type="evidence" value="ECO:0007669"/>
    <property type="project" value="UniProtKB-KW"/>
</dbReference>
<sequence>MCTRYEYDCTYDTKKGDTAAALDPSKAASSSAAKRIMVDHSQSTYATDYDSATKRPVIHTPPSTAASESHGGRGYAGSCAATTFPHVLGIALGSSEYTDILTTSSFAFNFGNRPEESSKNRPDLGTLISQAFLAQYSEVFFSSLATVIDLIDPAVYTRRCRHYYDHDRYSGTAIAFSAVAAGVCAIGSFLSPNRCERESDLVQYAKTILDDTSSIRLPDVDHVIGWGFRMLYLRATSRPNNAWLASCTLMHLCEAVGLNDENAIQRITSAPDAALLGHTVNQLRRVFWIAWAGHSLLSYEYDRSPVIFGTLKMGIPEEAVESAIAFGKAATEAAVQLAAQGCLFWNVISSVFQYACVLLAIDSPVASEHIPGVFAALEQVANSANTRLMRETLSIARHLLGLRLAKKRKELAQLEGIGSAQSYEHQPDQLGPTSHGTASTTDINAAEFDFDLDWDQFTIEPFLSMFGPDSGL</sequence>
<dbReference type="Proteomes" id="UP000038010">
    <property type="component" value="Unassembled WGS sequence"/>
</dbReference>
<evidence type="ECO:0000313" key="9">
    <source>
        <dbReference type="Proteomes" id="UP000038010"/>
    </source>
</evidence>
<dbReference type="PANTHER" id="PTHR31779">
    <property type="entry name" value="2-NITROPROPANE DIOXYGENASE FAMILY, PUTATIVE (AFU_ORTHOLOGUE AFUA_2G17430)-RELATED"/>
    <property type="match status" value="1"/>
</dbReference>
<keyword evidence="1" id="KW-0479">Metal-binding</keyword>
<dbReference type="GO" id="GO:0046872">
    <property type="term" value="F:metal ion binding"/>
    <property type="evidence" value="ECO:0007669"/>
    <property type="project" value="UniProtKB-KW"/>
</dbReference>
<dbReference type="OrthoDB" id="4064873at2759"/>
<comment type="caution">
    <text evidence="8">The sequence shown here is derived from an EMBL/GenBank/DDBJ whole genome shotgun (WGS) entry which is preliminary data.</text>
</comment>
<keyword evidence="9" id="KW-1185">Reference proteome</keyword>
<evidence type="ECO:0000256" key="6">
    <source>
        <dbReference type="ARBA" id="ARBA00023242"/>
    </source>
</evidence>
<keyword evidence="4" id="KW-0238">DNA-binding</keyword>
<dbReference type="EMBL" id="LFJN01000001">
    <property type="protein sequence ID" value="KPI46031.1"/>
    <property type="molecule type" value="Genomic_DNA"/>
</dbReference>
<dbReference type="GO" id="GO:0009410">
    <property type="term" value="P:response to xenobiotic stimulus"/>
    <property type="evidence" value="ECO:0007669"/>
    <property type="project" value="TreeGrafter"/>
</dbReference>
<evidence type="ECO:0000256" key="3">
    <source>
        <dbReference type="ARBA" id="ARBA00023015"/>
    </source>
</evidence>
<evidence type="ECO:0000256" key="1">
    <source>
        <dbReference type="ARBA" id="ARBA00022723"/>
    </source>
</evidence>
<keyword evidence="7" id="KW-0472">Membrane</keyword>
<dbReference type="GeneID" id="28734355"/>
<protein>
    <submittedName>
        <fullName evidence="8">Protein RDR1</fullName>
    </submittedName>
</protein>
<feature type="transmembrane region" description="Helical" evidence="7">
    <location>
        <begin position="169"/>
        <end position="190"/>
    </location>
</feature>
<keyword evidence="6" id="KW-0539">Nucleus</keyword>
<dbReference type="PANTHER" id="PTHR31779:SF3">
    <property type="entry name" value="PROTEIN RDR1"/>
    <property type="match status" value="1"/>
</dbReference>
<reference evidence="8 9" key="1">
    <citation type="submission" date="2015-06" db="EMBL/GenBank/DDBJ databases">
        <title>Draft genome of the ant-associated black yeast Phialophora attae CBS 131958.</title>
        <authorList>
            <person name="Moreno L.F."/>
            <person name="Stielow B.J."/>
            <person name="de Hoog S."/>
            <person name="Vicente V.A."/>
            <person name="Weiss V.A."/>
            <person name="de Vries M."/>
            <person name="Cruz L.M."/>
            <person name="Souza E.M."/>
        </authorList>
    </citation>
    <scope>NUCLEOTIDE SEQUENCE [LARGE SCALE GENOMIC DNA]</scope>
    <source>
        <strain evidence="8 9">CBS 131958</strain>
    </source>
</reference>
<evidence type="ECO:0000313" key="8">
    <source>
        <dbReference type="EMBL" id="KPI46031.1"/>
    </source>
</evidence>
<keyword evidence="3" id="KW-0805">Transcription regulation</keyword>
<dbReference type="GO" id="GO:0003700">
    <property type="term" value="F:DNA-binding transcription factor activity"/>
    <property type="evidence" value="ECO:0007669"/>
    <property type="project" value="TreeGrafter"/>
</dbReference>
<evidence type="ECO:0000256" key="2">
    <source>
        <dbReference type="ARBA" id="ARBA00022833"/>
    </source>
</evidence>
<dbReference type="AlphaFoldDB" id="A0A0N0NSA6"/>
<accession>A0A0N0NSA6</accession>
<dbReference type="InterPro" id="IPR052478">
    <property type="entry name" value="Metabolite_Synth_Reg"/>
</dbReference>
<proteinExistence type="predicted"/>
<gene>
    <name evidence="8" type="ORF">AB675_250</name>
</gene>
<evidence type="ECO:0000256" key="4">
    <source>
        <dbReference type="ARBA" id="ARBA00023125"/>
    </source>
</evidence>
<evidence type="ECO:0000256" key="7">
    <source>
        <dbReference type="SAM" id="Phobius"/>
    </source>
</evidence>
<keyword evidence="7" id="KW-1133">Transmembrane helix</keyword>
<organism evidence="8 9">
    <name type="scientific">Cyphellophora attinorum</name>
    <dbReference type="NCBI Taxonomy" id="1664694"/>
    <lineage>
        <taxon>Eukaryota</taxon>
        <taxon>Fungi</taxon>
        <taxon>Dikarya</taxon>
        <taxon>Ascomycota</taxon>
        <taxon>Pezizomycotina</taxon>
        <taxon>Eurotiomycetes</taxon>
        <taxon>Chaetothyriomycetidae</taxon>
        <taxon>Chaetothyriales</taxon>
        <taxon>Cyphellophoraceae</taxon>
        <taxon>Cyphellophora</taxon>
    </lineage>
</organism>
<keyword evidence="7" id="KW-0812">Transmembrane</keyword>
<dbReference type="CDD" id="cd12148">
    <property type="entry name" value="fungal_TF_MHR"/>
    <property type="match status" value="1"/>
</dbReference>
<dbReference type="VEuPathDB" id="FungiDB:AB675_250"/>
<name>A0A0N0NSA6_9EURO</name>
<keyword evidence="2" id="KW-0862">Zinc</keyword>
<keyword evidence="5" id="KW-0804">Transcription</keyword>
<evidence type="ECO:0000256" key="5">
    <source>
        <dbReference type="ARBA" id="ARBA00023163"/>
    </source>
</evidence>
<dbReference type="RefSeq" id="XP_018005994.1">
    <property type="nucleotide sequence ID" value="XM_018142486.1"/>
</dbReference>